<dbReference type="Pfam" id="PF00015">
    <property type="entry name" value="MCPsignal"/>
    <property type="match status" value="1"/>
</dbReference>
<comment type="caution">
    <text evidence="11">The sequence shown here is derived from an EMBL/GenBank/DDBJ whole genome shotgun (WGS) entry which is preliminary data.</text>
</comment>
<evidence type="ECO:0000313" key="11">
    <source>
        <dbReference type="EMBL" id="MCG2578414.1"/>
    </source>
</evidence>
<keyword evidence="3 9" id="KW-0812">Transmembrane</keyword>
<dbReference type="Gene3D" id="1.10.287.950">
    <property type="entry name" value="Methyl-accepting chemotaxis protein"/>
    <property type="match status" value="1"/>
</dbReference>
<dbReference type="PRINTS" id="PR00260">
    <property type="entry name" value="CHEMTRNSDUCR"/>
</dbReference>
<evidence type="ECO:0000256" key="9">
    <source>
        <dbReference type="SAM" id="Phobius"/>
    </source>
</evidence>
<dbReference type="RefSeq" id="WP_275711743.1">
    <property type="nucleotide sequence ID" value="NZ_JAKLTN010000002.1"/>
</dbReference>
<dbReference type="InterPro" id="IPR004089">
    <property type="entry name" value="MCPsignal_dom"/>
</dbReference>
<dbReference type="SMART" id="SM01049">
    <property type="entry name" value="Cache_2"/>
    <property type="match status" value="1"/>
</dbReference>
<dbReference type="EMBL" id="JAKLTN010000002">
    <property type="protein sequence ID" value="MCG2578414.1"/>
    <property type="molecule type" value="Genomic_DNA"/>
</dbReference>
<evidence type="ECO:0000313" key="12">
    <source>
        <dbReference type="Proteomes" id="UP001165384"/>
    </source>
</evidence>
<dbReference type="Gene3D" id="3.30.450.20">
    <property type="entry name" value="PAS domain"/>
    <property type="match status" value="1"/>
</dbReference>
<keyword evidence="12" id="KW-1185">Reference proteome</keyword>
<feature type="transmembrane region" description="Helical" evidence="9">
    <location>
        <begin position="177"/>
        <end position="198"/>
    </location>
</feature>
<evidence type="ECO:0000256" key="4">
    <source>
        <dbReference type="ARBA" id="ARBA00022989"/>
    </source>
</evidence>
<dbReference type="Proteomes" id="UP001165384">
    <property type="component" value="Unassembled WGS sequence"/>
</dbReference>
<evidence type="ECO:0000256" key="7">
    <source>
        <dbReference type="ARBA" id="ARBA00029447"/>
    </source>
</evidence>
<dbReference type="SUPFAM" id="SSF58104">
    <property type="entry name" value="Methyl-accepting chemotaxis protein (MCP) signaling domain"/>
    <property type="match status" value="1"/>
</dbReference>
<accession>A0ABS9K5G2</accession>
<evidence type="ECO:0000256" key="2">
    <source>
        <dbReference type="ARBA" id="ARBA00022475"/>
    </source>
</evidence>
<feature type="domain" description="Methyl-accepting transducer" evidence="10">
    <location>
        <begin position="258"/>
        <end position="494"/>
    </location>
</feature>
<evidence type="ECO:0000256" key="6">
    <source>
        <dbReference type="ARBA" id="ARBA00023224"/>
    </source>
</evidence>
<keyword evidence="6 8" id="KW-0807">Transducer</keyword>
<name>A0ABS9K5G2_9RHOO</name>
<dbReference type="PANTHER" id="PTHR32089">
    <property type="entry name" value="METHYL-ACCEPTING CHEMOTAXIS PROTEIN MCPB"/>
    <property type="match status" value="1"/>
</dbReference>
<dbReference type="CDD" id="cd11386">
    <property type="entry name" value="MCP_signal"/>
    <property type="match status" value="1"/>
</dbReference>
<keyword evidence="4 9" id="KW-1133">Transmembrane helix</keyword>
<proteinExistence type="inferred from homology"/>
<dbReference type="Pfam" id="PF17200">
    <property type="entry name" value="sCache_2"/>
    <property type="match status" value="1"/>
</dbReference>
<keyword evidence="5 9" id="KW-0472">Membrane</keyword>
<dbReference type="PANTHER" id="PTHR32089:SF112">
    <property type="entry name" value="LYSOZYME-LIKE PROTEIN-RELATED"/>
    <property type="match status" value="1"/>
</dbReference>
<organism evidence="11 12">
    <name type="scientific">Dechloromonas hankyongensis</name>
    <dbReference type="NCBI Taxonomy" id="2908002"/>
    <lineage>
        <taxon>Bacteria</taxon>
        <taxon>Pseudomonadati</taxon>
        <taxon>Pseudomonadota</taxon>
        <taxon>Betaproteobacteria</taxon>
        <taxon>Rhodocyclales</taxon>
        <taxon>Azonexaceae</taxon>
        <taxon>Dechloromonas</taxon>
    </lineage>
</organism>
<keyword evidence="2" id="KW-1003">Cell membrane</keyword>
<protein>
    <submittedName>
        <fullName evidence="11">Methyl-accepting chemotaxis protein</fullName>
    </submittedName>
</protein>
<evidence type="ECO:0000256" key="5">
    <source>
        <dbReference type="ARBA" id="ARBA00023136"/>
    </source>
</evidence>
<comment type="similarity">
    <text evidence="7">Belongs to the methyl-accepting chemotaxis (MCP) protein family.</text>
</comment>
<evidence type="ECO:0000256" key="8">
    <source>
        <dbReference type="PROSITE-ProRule" id="PRU00284"/>
    </source>
</evidence>
<sequence>MQLLVGLTLVGLLVLCVTTLYQLKDTMLEDRKEKTKNLVEVGMGIIAHQHKLAAAGGVAEEDAKKAAKEALRNLRYNTNDYYFIIDADNNYVLMPPKPENEGKNVSDGKDANGKFLFREINAAAKAGGGFVDYWFPRPGQTVAAPKLSYAARFEPWGWSLGTGIYIDDVNAEFQRNALLFGGISLALLITLSVIGLLIGRSVTRQLGGEPTLVVDIMQRVAAGDLTASAESAQNGSLLHSLDRMVASLRQLVSEINRDANILVDNAQHIATASDEVTKAAEHQSDATSAMAAAIEELTVSSNHISDSARETSADSREAVELSTQGAERVGQATDAIQQVSSTVSGVAERIRTLESRAEQISSIANVIKDIAGQTNLLALNAAIEAARAGEQGRGFAVVADEVRKLAERTSSATTEIEQMIVAIQADTNGAVEAMNAALPEVQLGVQLAESATGSLRAIQEGARRTLDRVGEVADATHEQSAASTSIAQRVEQIANMVEETTTTIRGTTATAHQLEDIANNLKSLISRFRV</sequence>
<dbReference type="SMART" id="SM00283">
    <property type="entry name" value="MA"/>
    <property type="match status" value="1"/>
</dbReference>
<dbReference type="InterPro" id="IPR004090">
    <property type="entry name" value="Chemotax_Me-accpt_rcpt"/>
</dbReference>
<dbReference type="PROSITE" id="PS50111">
    <property type="entry name" value="CHEMOTAXIS_TRANSDUC_2"/>
    <property type="match status" value="1"/>
</dbReference>
<gene>
    <name evidence="11" type="ORF">LZ012_15575</name>
</gene>
<evidence type="ECO:0000256" key="1">
    <source>
        <dbReference type="ARBA" id="ARBA00004651"/>
    </source>
</evidence>
<comment type="subcellular location">
    <subcellularLocation>
        <location evidence="1">Cell membrane</location>
        <topology evidence="1">Multi-pass membrane protein</topology>
    </subcellularLocation>
</comment>
<reference evidence="11" key="1">
    <citation type="submission" date="2022-01" db="EMBL/GenBank/DDBJ databases">
        <authorList>
            <person name="Jo J.-H."/>
            <person name="Im W.-T."/>
        </authorList>
    </citation>
    <scope>NUCLEOTIDE SEQUENCE</scope>
    <source>
        <strain evidence="11">XY25</strain>
    </source>
</reference>
<evidence type="ECO:0000256" key="3">
    <source>
        <dbReference type="ARBA" id="ARBA00022692"/>
    </source>
</evidence>
<evidence type="ECO:0000259" key="10">
    <source>
        <dbReference type="PROSITE" id="PS50111"/>
    </source>
</evidence>
<dbReference type="InterPro" id="IPR033480">
    <property type="entry name" value="sCache_2"/>
</dbReference>